<evidence type="ECO:0000259" key="12">
    <source>
        <dbReference type="Pfam" id="PF01467"/>
    </source>
</evidence>
<evidence type="ECO:0000313" key="14">
    <source>
        <dbReference type="Proteomes" id="UP000778523"/>
    </source>
</evidence>
<organism evidence="13 14">
    <name type="scientific">Uliginosibacterium aquaticum</name>
    <dbReference type="NCBI Taxonomy" id="2731212"/>
    <lineage>
        <taxon>Bacteria</taxon>
        <taxon>Pseudomonadati</taxon>
        <taxon>Pseudomonadota</taxon>
        <taxon>Betaproteobacteria</taxon>
        <taxon>Rhodocyclales</taxon>
        <taxon>Zoogloeaceae</taxon>
        <taxon>Uliginosibacterium</taxon>
    </lineage>
</organism>
<accession>A0ABX2IBL3</accession>
<dbReference type="HAMAP" id="MF_00244">
    <property type="entry name" value="NaMN_adenylyltr"/>
    <property type="match status" value="1"/>
</dbReference>
<dbReference type="PANTHER" id="PTHR39321:SF3">
    <property type="entry name" value="PHOSPHOPANTETHEINE ADENYLYLTRANSFERASE"/>
    <property type="match status" value="1"/>
</dbReference>
<keyword evidence="6 11" id="KW-0548">Nucleotidyltransferase</keyword>
<name>A0ABX2IBL3_9RHOO</name>
<dbReference type="PANTHER" id="PTHR39321">
    <property type="entry name" value="NICOTINATE-NUCLEOTIDE ADENYLYLTRANSFERASE-RELATED"/>
    <property type="match status" value="1"/>
</dbReference>
<dbReference type="NCBIfam" id="NF000839">
    <property type="entry name" value="PRK00071.1-1"/>
    <property type="match status" value="1"/>
</dbReference>
<feature type="domain" description="Cytidyltransferase-like" evidence="12">
    <location>
        <begin position="9"/>
        <end position="189"/>
    </location>
</feature>
<comment type="catalytic activity">
    <reaction evidence="10 11">
        <text>nicotinate beta-D-ribonucleotide + ATP + H(+) = deamido-NAD(+) + diphosphate</text>
        <dbReference type="Rhea" id="RHEA:22860"/>
        <dbReference type="ChEBI" id="CHEBI:15378"/>
        <dbReference type="ChEBI" id="CHEBI:30616"/>
        <dbReference type="ChEBI" id="CHEBI:33019"/>
        <dbReference type="ChEBI" id="CHEBI:57502"/>
        <dbReference type="ChEBI" id="CHEBI:58437"/>
        <dbReference type="EC" id="2.7.7.18"/>
    </reaction>
</comment>
<dbReference type="SUPFAM" id="SSF52374">
    <property type="entry name" value="Nucleotidylyl transferase"/>
    <property type="match status" value="1"/>
</dbReference>
<dbReference type="InterPro" id="IPR004821">
    <property type="entry name" value="Cyt_trans-like"/>
</dbReference>
<comment type="pathway">
    <text evidence="2 11">Cofactor biosynthesis; NAD(+) biosynthesis; deamido-NAD(+) from nicotinate D-ribonucleotide: step 1/1.</text>
</comment>
<dbReference type="InterPro" id="IPR014729">
    <property type="entry name" value="Rossmann-like_a/b/a_fold"/>
</dbReference>
<dbReference type="Pfam" id="PF01467">
    <property type="entry name" value="CTP_transf_like"/>
    <property type="match status" value="1"/>
</dbReference>
<dbReference type="GO" id="GO:0004515">
    <property type="term" value="F:nicotinate-nucleotide adenylyltransferase activity"/>
    <property type="evidence" value="ECO:0007669"/>
    <property type="project" value="UniProtKB-EC"/>
</dbReference>
<evidence type="ECO:0000313" key="13">
    <source>
        <dbReference type="EMBL" id="NSL53628.1"/>
    </source>
</evidence>
<gene>
    <name evidence="11 13" type="primary">nadD</name>
    <name evidence="13" type="ORF">HJ583_001180</name>
</gene>
<protein>
    <recommendedName>
        <fullName evidence="11">Probable nicotinate-nucleotide adenylyltransferase</fullName>
        <ecNumber evidence="11">2.7.7.18</ecNumber>
    </recommendedName>
    <alternativeName>
        <fullName evidence="11">Deamido-NAD(+) diphosphorylase</fullName>
    </alternativeName>
    <alternativeName>
        <fullName evidence="11">Deamido-NAD(+) pyrophosphorylase</fullName>
    </alternativeName>
    <alternativeName>
        <fullName evidence="11">Nicotinate mononucleotide adenylyltransferase</fullName>
        <shortName evidence="11">NaMN adenylyltransferase</shortName>
    </alternativeName>
</protein>
<dbReference type="Proteomes" id="UP000778523">
    <property type="component" value="Unassembled WGS sequence"/>
</dbReference>
<keyword evidence="9 11" id="KW-0520">NAD</keyword>
<dbReference type="NCBIfam" id="TIGR00482">
    <property type="entry name" value="nicotinate (nicotinamide) nucleotide adenylyltransferase"/>
    <property type="match status" value="1"/>
</dbReference>
<keyword evidence="14" id="KW-1185">Reference proteome</keyword>
<evidence type="ECO:0000256" key="7">
    <source>
        <dbReference type="ARBA" id="ARBA00022741"/>
    </source>
</evidence>
<dbReference type="EC" id="2.7.7.18" evidence="11"/>
<sequence length="218" mass="23679">MSVSPPLGILGGTFDPIHYGHLRMAEEAREALGLARVRLIPAGRPPHREQPATPAEMRLAMTRLAVEDCPHLEVDPAEVLADAPSYTVPTLERLRAELGPDQPLVLLLGMDAFRSLASWHRWQDLFSLAHIGVATRPGYTLAEQTLGDSLATELQSRNAARPGLLAATPAGRIASFAMTPLAISATAIRATLTHHGSPRFLLPDAVLDYIQDHHLYQT</sequence>
<dbReference type="EMBL" id="JABCSC020000001">
    <property type="protein sequence ID" value="NSL53628.1"/>
    <property type="molecule type" value="Genomic_DNA"/>
</dbReference>
<dbReference type="Gene3D" id="3.40.50.620">
    <property type="entry name" value="HUPs"/>
    <property type="match status" value="1"/>
</dbReference>
<dbReference type="NCBIfam" id="TIGR00125">
    <property type="entry name" value="cyt_tran_rel"/>
    <property type="match status" value="1"/>
</dbReference>
<evidence type="ECO:0000256" key="6">
    <source>
        <dbReference type="ARBA" id="ARBA00022695"/>
    </source>
</evidence>
<dbReference type="InterPro" id="IPR005248">
    <property type="entry name" value="NadD/NMNAT"/>
</dbReference>
<keyword evidence="7 11" id="KW-0547">Nucleotide-binding</keyword>
<evidence type="ECO:0000256" key="5">
    <source>
        <dbReference type="ARBA" id="ARBA00022679"/>
    </source>
</evidence>
<dbReference type="RefSeq" id="WP_170019792.1">
    <property type="nucleotide sequence ID" value="NZ_JABCSC020000001.1"/>
</dbReference>
<comment type="caution">
    <text evidence="13">The sequence shown here is derived from an EMBL/GenBank/DDBJ whole genome shotgun (WGS) entry which is preliminary data.</text>
</comment>
<evidence type="ECO:0000256" key="4">
    <source>
        <dbReference type="ARBA" id="ARBA00022642"/>
    </source>
</evidence>
<keyword evidence="5 11" id="KW-0808">Transferase</keyword>
<evidence type="ECO:0000256" key="1">
    <source>
        <dbReference type="ARBA" id="ARBA00002324"/>
    </source>
</evidence>
<keyword evidence="8 11" id="KW-0067">ATP-binding</keyword>
<evidence type="ECO:0000256" key="10">
    <source>
        <dbReference type="ARBA" id="ARBA00048721"/>
    </source>
</evidence>
<evidence type="ECO:0000256" key="9">
    <source>
        <dbReference type="ARBA" id="ARBA00023027"/>
    </source>
</evidence>
<proteinExistence type="inferred from homology"/>
<evidence type="ECO:0000256" key="3">
    <source>
        <dbReference type="ARBA" id="ARBA00009014"/>
    </source>
</evidence>
<dbReference type="CDD" id="cd02165">
    <property type="entry name" value="NMNAT"/>
    <property type="match status" value="1"/>
</dbReference>
<comment type="function">
    <text evidence="1 11">Catalyzes the reversible adenylation of nicotinate mononucleotide (NaMN) to nicotinic acid adenine dinucleotide (NaAD).</text>
</comment>
<evidence type="ECO:0000256" key="2">
    <source>
        <dbReference type="ARBA" id="ARBA00005019"/>
    </source>
</evidence>
<evidence type="ECO:0000256" key="8">
    <source>
        <dbReference type="ARBA" id="ARBA00022840"/>
    </source>
</evidence>
<reference evidence="13 14" key="1">
    <citation type="submission" date="2020-06" db="EMBL/GenBank/DDBJ databases">
        <title>Draft genome of Uliginosibacterium sp. IMCC34675.</title>
        <authorList>
            <person name="Song J."/>
        </authorList>
    </citation>
    <scope>NUCLEOTIDE SEQUENCE [LARGE SCALE GENOMIC DNA]</scope>
    <source>
        <strain evidence="13 14">IMCC34675</strain>
    </source>
</reference>
<comment type="similarity">
    <text evidence="3 11">Belongs to the NadD family.</text>
</comment>
<evidence type="ECO:0000256" key="11">
    <source>
        <dbReference type="HAMAP-Rule" id="MF_00244"/>
    </source>
</evidence>
<keyword evidence="4 11" id="KW-0662">Pyridine nucleotide biosynthesis</keyword>
<dbReference type="NCBIfam" id="NF000840">
    <property type="entry name" value="PRK00071.1-3"/>
    <property type="match status" value="1"/>
</dbReference>